<feature type="compositionally biased region" description="Polar residues" evidence="1">
    <location>
        <begin position="127"/>
        <end position="143"/>
    </location>
</feature>
<evidence type="ECO:0000256" key="2">
    <source>
        <dbReference type="SAM" id="Phobius"/>
    </source>
</evidence>
<keyword evidence="2" id="KW-0472">Membrane</keyword>
<dbReference type="RefSeq" id="WP_130477234.1">
    <property type="nucleotide sequence ID" value="NZ_SFCC01000010.1"/>
</dbReference>
<protein>
    <submittedName>
        <fullName evidence="3">Uncharacterized protein</fullName>
    </submittedName>
</protein>
<evidence type="ECO:0000313" key="3">
    <source>
        <dbReference type="EMBL" id="RZQ62141.1"/>
    </source>
</evidence>
<proteinExistence type="predicted"/>
<name>A0A4Q7J3P8_9PSEU</name>
<evidence type="ECO:0000256" key="1">
    <source>
        <dbReference type="SAM" id="MobiDB-lite"/>
    </source>
</evidence>
<keyword evidence="2" id="KW-0812">Transmembrane</keyword>
<dbReference type="OrthoDB" id="3610689at2"/>
<feature type="compositionally biased region" description="Low complexity" evidence="1">
    <location>
        <begin position="165"/>
        <end position="176"/>
    </location>
</feature>
<dbReference type="EMBL" id="SFCC01000010">
    <property type="protein sequence ID" value="RZQ62141.1"/>
    <property type="molecule type" value="Genomic_DNA"/>
</dbReference>
<feature type="compositionally biased region" description="Basic and acidic residues" evidence="1">
    <location>
        <begin position="183"/>
        <end position="192"/>
    </location>
</feature>
<feature type="region of interest" description="Disordered" evidence="1">
    <location>
        <begin position="225"/>
        <end position="269"/>
    </location>
</feature>
<dbReference type="Proteomes" id="UP000292003">
    <property type="component" value="Unassembled WGS sequence"/>
</dbReference>
<accession>A0A4Q7J3P8</accession>
<organism evidence="3 4">
    <name type="scientific">Amycolatopsis suaedae</name>
    <dbReference type="NCBI Taxonomy" id="2510978"/>
    <lineage>
        <taxon>Bacteria</taxon>
        <taxon>Bacillati</taxon>
        <taxon>Actinomycetota</taxon>
        <taxon>Actinomycetes</taxon>
        <taxon>Pseudonocardiales</taxon>
        <taxon>Pseudonocardiaceae</taxon>
        <taxon>Amycolatopsis</taxon>
    </lineage>
</organism>
<sequence length="405" mass="43120">MSWQEELRQLDAQLADGRLTPAEHRRQRDELLAEASGAGSPSPVAAPLRTSTPIRRPRPAEPAEQPTAPAPTAEPTHSATQVLPQWRSHNPSAPPPPPPISQQPTVPAPTPEPAQPKPSAAALLSNGRPTSAPSPADQRSTESMPAPGPQVRQPQPAFSAPPPQQQQQPRWQPTLPLGQPAEQRPEPVAERPSRTLPTWLFLALGVFLVAALIIAGIWWLGGNEENGSGQAPAQQSAPAQAAPPPAAPPSLEDRLPALPGRPNANNSTMSIDRGLELKLFAPGVAAMFKERGATELIYRSTADGRDGYLLMVVPTRSPEDAAQVVQTLQNDAQQVGFTKLNLTLPANSNALSGTNDAGRMNATWYASDNNAVAVWVSQPLDGERSRLSEHLTKTLEAVQAVLPPK</sequence>
<evidence type="ECO:0000313" key="4">
    <source>
        <dbReference type="Proteomes" id="UP000292003"/>
    </source>
</evidence>
<feature type="compositionally biased region" description="Low complexity" evidence="1">
    <location>
        <begin position="230"/>
        <end position="240"/>
    </location>
</feature>
<dbReference type="AlphaFoldDB" id="A0A4Q7J3P8"/>
<feature type="compositionally biased region" description="Low complexity" evidence="1">
    <location>
        <begin position="33"/>
        <end position="48"/>
    </location>
</feature>
<keyword evidence="2" id="KW-1133">Transmembrane helix</keyword>
<feature type="compositionally biased region" description="Polar residues" evidence="1">
    <location>
        <begin position="77"/>
        <end position="90"/>
    </location>
</feature>
<reference evidence="3 4" key="1">
    <citation type="submission" date="2019-02" db="EMBL/GenBank/DDBJ databases">
        <title>Draft genome sequence of Amycolatopsis sp. 8-3EHSu isolated from roots of Suaeda maritima.</title>
        <authorList>
            <person name="Duangmal K."/>
            <person name="Chantavorakit T."/>
        </authorList>
    </citation>
    <scope>NUCLEOTIDE SEQUENCE [LARGE SCALE GENOMIC DNA]</scope>
    <source>
        <strain evidence="3 4">8-3EHSu</strain>
    </source>
</reference>
<gene>
    <name evidence="3" type="ORF">EWH70_21440</name>
</gene>
<feature type="region of interest" description="Disordered" evidence="1">
    <location>
        <begin position="14"/>
        <end position="192"/>
    </location>
</feature>
<feature type="transmembrane region" description="Helical" evidence="2">
    <location>
        <begin position="199"/>
        <end position="220"/>
    </location>
</feature>
<feature type="compositionally biased region" description="Low complexity" evidence="1">
    <location>
        <begin position="62"/>
        <end position="76"/>
    </location>
</feature>
<keyword evidence="4" id="KW-1185">Reference proteome</keyword>
<feature type="compositionally biased region" description="Basic and acidic residues" evidence="1">
    <location>
        <begin position="21"/>
        <end position="31"/>
    </location>
</feature>
<comment type="caution">
    <text evidence="3">The sequence shown here is derived from an EMBL/GenBank/DDBJ whole genome shotgun (WGS) entry which is preliminary data.</text>
</comment>
<feature type="compositionally biased region" description="Pro residues" evidence="1">
    <location>
        <begin position="92"/>
        <end position="116"/>
    </location>
</feature>